<proteinExistence type="predicted"/>
<reference evidence="1" key="1">
    <citation type="submission" date="2019-02" db="EMBL/GenBank/DDBJ databases">
        <authorList>
            <person name="Gruber-Vodicka R. H."/>
            <person name="Seah K. B. B."/>
        </authorList>
    </citation>
    <scope>NUCLEOTIDE SEQUENCE</scope>
    <source>
        <strain evidence="1">BECK_BZ131</strain>
    </source>
</reference>
<dbReference type="EMBL" id="CAADFE010000003">
    <property type="protein sequence ID" value="VFJ62839.1"/>
    <property type="molecule type" value="Genomic_DNA"/>
</dbReference>
<name>A0A450T7W5_9GAMM</name>
<evidence type="ECO:0000313" key="1">
    <source>
        <dbReference type="EMBL" id="VFJ62839.1"/>
    </source>
</evidence>
<accession>A0A450T7W5</accession>
<protein>
    <submittedName>
        <fullName evidence="1">Uncharacterized protein</fullName>
    </submittedName>
</protein>
<organism evidence="1">
    <name type="scientific">Candidatus Kentrum sp. FW</name>
    <dbReference type="NCBI Taxonomy" id="2126338"/>
    <lineage>
        <taxon>Bacteria</taxon>
        <taxon>Pseudomonadati</taxon>
        <taxon>Pseudomonadota</taxon>
        <taxon>Gammaproteobacteria</taxon>
        <taxon>Candidatus Kentrum</taxon>
    </lineage>
</organism>
<gene>
    <name evidence="1" type="ORF">BECKFW1821C_GA0114237_100333</name>
</gene>
<sequence length="83" mass="9113">MAIPVLNPHPPGGLPTGSSLQMDQVSGDIFSFLCELCALCGYKSCFETAEAQSSQRKEKDLRCRNKGAENLFCLVGLRHRLAR</sequence>
<dbReference type="AlphaFoldDB" id="A0A450T7W5"/>